<keyword evidence="3" id="KW-0813">Transport</keyword>
<evidence type="ECO:0000256" key="6">
    <source>
        <dbReference type="ARBA" id="ARBA00022741"/>
    </source>
</evidence>
<evidence type="ECO:0000256" key="4">
    <source>
        <dbReference type="ARBA" id="ARBA00022538"/>
    </source>
</evidence>
<dbReference type="Gene3D" id="3.40.50.300">
    <property type="entry name" value="P-loop containing nucleotide triphosphate hydrolases"/>
    <property type="match status" value="1"/>
</dbReference>
<feature type="domain" description="ABC transporter" evidence="19">
    <location>
        <begin position="458"/>
        <end position="700"/>
    </location>
</feature>
<dbReference type="InterPro" id="IPR003593">
    <property type="entry name" value="AAA+_ATPase"/>
</dbReference>
<keyword evidence="9" id="KW-0809">Transit peptide</keyword>
<dbReference type="InterPro" id="IPR011527">
    <property type="entry name" value="ABC1_TM_dom"/>
</dbReference>
<protein>
    <recommendedName>
        <fullName evidence="15">Mitochondrial potassium channel ATP-binding subunit</fullName>
    </recommendedName>
    <alternativeName>
        <fullName evidence="17">ATP-binding cassette sub-family B member 8, mitochondrial</fullName>
    </alternativeName>
    <alternativeName>
        <fullName evidence="16">Mitochondrial sulfonylurea-receptor</fullName>
    </alternativeName>
</protein>
<dbReference type="InterPro" id="IPR036640">
    <property type="entry name" value="ABC1_TM_sf"/>
</dbReference>
<dbReference type="GO" id="GO:0090374">
    <property type="term" value="P:oligopeptide export from mitochondrion"/>
    <property type="evidence" value="ECO:0007669"/>
    <property type="project" value="TreeGrafter"/>
</dbReference>
<keyword evidence="4" id="KW-0633">Potassium transport</keyword>
<dbReference type="PANTHER" id="PTHR43394:SF17">
    <property type="entry name" value="MITOCHONDRIAL POTASSIUM CHANNEL ATP-BINDING SUBUNIT"/>
    <property type="match status" value="1"/>
</dbReference>
<comment type="similarity">
    <text evidence="2">Belongs to the ABC transporter superfamily. ABCB family. Multidrug resistance exporter (TC 3.A.1.201) subfamily.</text>
</comment>
<dbReference type="GO" id="GO:0005743">
    <property type="term" value="C:mitochondrial inner membrane"/>
    <property type="evidence" value="ECO:0007669"/>
    <property type="project" value="UniProtKB-SubCell"/>
</dbReference>
<dbReference type="FunFam" id="3.40.50.300:FF:000218">
    <property type="entry name" value="Multidrug ABC transporter ATP-binding protein"/>
    <property type="match status" value="1"/>
</dbReference>
<keyword evidence="12" id="KW-0406">Ion transport</keyword>
<evidence type="ECO:0000256" key="9">
    <source>
        <dbReference type="ARBA" id="ARBA00022946"/>
    </source>
</evidence>
<evidence type="ECO:0000256" key="12">
    <source>
        <dbReference type="ARBA" id="ARBA00023065"/>
    </source>
</evidence>
<dbReference type="PROSITE" id="PS00211">
    <property type="entry name" value="ABC_TRANSPORTER_1"/>
    <property type="match status" value="1"/>
</dbReference>
<evidence type="ECO:0000256" key="13">
    <source>
        <dbReference type="ARBA" id="ARBA00023128"/>
    </source>
</evidence>
<evidence type="ECO:0000256" key="16">
    <source>
        <dbReference type="ARBA" id="ARBA00041416"/>
    </source>
</evidence>
<dbReference type="GO" id="GO:0016887">
    <property type="term" value="F:ATP hydrolysis activity"/>
    <property type="evidence" value="ECO:0007669"/>
    <property type="project" value="InterPro"/>
</dbReference>
<evidence type="ECO:0000259" key="19">
    <source>
        <dbReference type="PROSITE" id="PS50893"/>
    </source>
</evidence>
<evidence type="ECO:0000313" key="21">
    <source>
        <dbReference type="WBParaSite" id="MCU_001452-RB"/>
    </source>
</evidence>
<feature type="transmembrane region" description="Helical" evidence="18">
    <location>
        <begin position="110"/>
        <end position="135"/>
    </location>
</feature>
<dbReference type="SUPFAM" id="SSF52540">
    <property type="entry name" value="P-loop containing nucleoside triphosphate hydrolases"/>
    <property type="match status" value="1"/>
</dbReference>
<feature type="transmembrane region" description="Helical" evidence="18">
    <location>
        <begin position="142"/>
        <end position="162"/>
    </location>
</feature>
<feature type="domain" description="ABC transmembrane type-1" evidence="20">
    <location>
        <begin position="123"/>
        <end position="410"/>
    </location>
</feature>
<evidence type="ECO:0000259" key="20">
    <source>
        <dbReference type="PROSITE" id="PS50929"/>
    </source>
</evidence>
<keyword evidence="11 18" id="KW-1133">Transmembrane helix</keyword>
<dbReference type="AlphaFoldDB" id="A0A5K3ENA5"/>
<keyword evidence="10" id="KW-0630">Potassium</keyword>
<evidence type="ECO:0000256" key="8">
    <source>
        <dbReference type="ARBA" id="ARBA00022840"/>
    </source>
</evidence>
<evidence type="ECO:0000256" key="18">
    <source>
        <dbReference type="SAM" id="Phobius"/>
    </source>
</evidence>
<keyword evidence="14 18" id="KW-0472">Membrane</keyword>
<dbReference type="InterPro" id="IPR027417">
    <property type="entry name" value="P-loop_NTPase"/>
</dbReference>
<feature type="transmembrane region" description="Helical" evidence="18">
    <location>
        <begin position="168"/>
        <end position="193"/>
    </location>
</feature>
<dbReference type="PROSITE" id="PS50929">
    <property type="entry name" value="ABC_TM1F"/>
    <property type="match status" value="1"/>
</dbReference>
<dbReference type="Pfam" id="PF00664">
    <property type="entry name" value="ABC_membrane"/>
    <property type="match status" value="1"/>
</dbReference>
<organism evidence="21">
    <name type="scientific">Mesocestoides corti</name>
    <name type="common">Flatworm</name>
    <dbReference type="NCBI Taxonomy" id="53468"/>
    <lineage>
        <taxon>Eukaryota</taxon>
        <taxon>Metazoa</taxon>
        <taxon>Spiralia</taxon>
        <taxon>Lophotrochozoa</taxon>
        <taxon>Platyhelminthes</taxon>
        <taxon>Cestoda</taxon>
        <taxon>Eucestoda</taxon>
        <taxon>Cyclophyllidea</taxon>
        <taxon>Mesocestoididae</taxon>
        <taxon>Mesocestoides</taxon>
    </lineage>
</organism>
<dbReference type="SUPFAM" id="SSF90123">
    <property type="entry name" value="ABC transporter transmembrane region"/>
    <property type="match status" value="1"/>
</dbReference>
<feature type="transmembrane region" description="Helical" evidence="18">
    <location>
        <begin position="47"/>
        <end position="64"/>
    </location>
</feature>
<dbReference type="InterPro" id="IPR039421">
    <property type="entry name" value="Type_1_exporter"/>
</dbReference>
<evidence type="ECO:0000256" key="1">
    <source>
        <dbReference type="ARBA" id="ARBA00004448"/>
    </source>
</evidence>
<sequence length="705" mass="76858">MMYLLYRCTQFLQKSALLRPCQFRYSLFSPRKVGNGIRLHIKQNMRAYTGLTFCAAGAAALFSINSRPLTDSDVPFIQSPKDVLEPLLKEDTITTQIDNNTQVNILSPNIFGSLIVADLPYLFLAVLGAFGAAYFNIRIPILLGDLINVLAQFTHSHSVPVAALKSPSLYLCGAFSLQSLCTFAYIGFLATVGERFASRLRNMLFEHVIFQRIPFFDSLTSGWIIERMTADVQDFKSSFKLCISQGLRSGAQIVGSGIAMYTISPTLTAALMGCLPLVCFVGSLIASQLRRLSHAAHDKSNATTEIATEAFTHIRSVKSLAMEPQMIRQYSDGTSEACRLFEILGYGIGCFQGLSNFAMNGLVLGVLYLGGNLIARGDMDAGQLMAFLVATQAVHRSLIQLSLLFGQVVRGTSAAARISEVLSYPTSSETSAYTRGLGNVLSVDATTHFHFNKSAPSIRFENVTFSYPNRPEAVVFDNLTFEIPAGKVVAIVGESGAGKSTVLSLLERFYEPLAGKITFNGVDIRDFSLSALRGQMIGYISQEPEVFHRTVRENIRCAQPTASDADVVAAACDAQANQFITEQLPSGYDTVVGGGSSSSSAGLSGGQRQRLVIARALVKNAPILLLDEATSALDAESEFLVQSALQNAMSGRTVLIVAHRLSTIRRADLIMVMHKGRIVEQGTHEELIRKRSRYYDLLQRQGTDD</sequence>
<feature type="transmembrane region" description="Helical" evidence="18">
    <location>
        <begin position="258"/>
        <end position="285"/>
    </location>
</feature>
<accession>A0A5K3ENA5</accession>
<evidence type="ECO:0000256" key="10">
    <source>
        <dbReference type="ARBA" id="ARBA00022958"/>
    </source>
</evidence>
<dbReference type="GO" id="GO:0006813">
    <property type="term" value="P:potassium ion transport"/>
    <property type="evidence" value="ECO:0007669"/>
    <property type="project" value="UniProtKB-KW"/>
</dbReference>
<dbReference type="GO" id="GO:0015421">
    <property type="term" value="F:ABC-type oligopeptide transporter activity"/>
    <property type="evidence" value="ECO:0007669"/>
    <property type="project" value="TreeGrafter"/>
</dbReference>
<evidence type="ECO:0000256" key="3">
    <source>
        <dbReference type="ARBA" id="ARBA00022448"/>
    </source>
</evidence>
<dbReference type="GO" id="GO:0005524">
    <property type="term" value="F:ATP binding"/>
    <property type="evidence" value="ECO:0007669"/>
    <property type="project" value="UniProtKB-KW"/>
</dbReference>
<keyword evidence="13" id="KW-0496">Mitochondrion</keyword>
<dbReference type="InterPro" id="IPR017871">
    <property type="entry name" value="ABC_transporter-like_CS"/>
</dbReference>
<dbReference type="SMART" id="SM00382">
    <property type="entry name" value="AAA"/>
    <property type="match status" value="1"/>
</dbReference>
<evidence type="ECO:0000256" key="15">
    <source>
        <dbReference type="ARBA" id="ARBA00040439"/>
    </source>
</evidence>
<evidence type="ECO:0000256" key="5">
    <source>
        <dbReference type="ARBA" id="ARBA00022692"/>
    </source>
</evidence>
<evidence type="ECO:0000256" key="17">
    <source>
        <dbReference type="ARBA" id="ARBA00042968"/>
    </source>
</evidence>
<dbReference type="Gene3D" id="1.20.1560.10">
    <property type="entry name" value="ABC transporter type 1, transmembrane domain"/>
    <property type="match status" value="1"/>
</dbReference>
<dbReference type="Pfam" id="PF00005">
    <property type="entry name" value="ABC_tran"/>
    <property type="match status" value="1"/>
</dbReference>
<proteinExistence type="inferred from homology"/>
<dbReference type="InterPro" id="IPR003439">
    <property type="entry name" value="ABC_transporter-like_ATP-bd"/>
</dbReference>
<evidence type="ECO:0000256" key="2">
    <source>
        <dbReference type="ARBA" id="ARBA00007577"/>
    </source>
</evidence>
<dbReference type="PROSITE" id="PS50893">
    <property type="entry name" value="ABC_TRANSPORTER_2"/>
    <property type="match status" value="1"/>
</dbReference>
<name>A0A5K3ENA5_MESCO</name>
<keyword evidence="6" id="KW-0547">Nucleotide-binding</keyword>
<keyword evidence="8" id="KW-0067">ATP-binding</keyword>
<keyword evidence="5 18" id="KW-0812">Transmembrane</keyword>
<evidence type="ECO:0000256" key="14">
    <source>
        <dbReference type="ARBA" id="ARBA00023136"/>
    </source>
</evidence>
<evidence type="ECO:0000256" key="7">
    <source>
        <dbReference type="ARBA" id="ARBA00022792"/>
    </source>
</evidence>
<dbReference type="CDD" id="cd18574">
    <property type="entry name" value="ABC_6TM_ABCB8_like"/>
    <property type="match status" value="1"/>
</dbReference>
<reference evidence="21" key="1">
    <citation type="submission" date="2019-11" db="UniProtKB">
        <authorList>
            <consortium name="WormBaseParasite"/>
        </authorList>
    </citation>
    <scope>IDENTIFICATION</scope>
</reference>
<keyword evidence="7" id="KW-0999">Mitochondrion inner membrane</keyword>
<dbReference type="WBParaSite" id="MCU_001452-RB">
    <property type="protein sequence ID" value="MCU_001452-RB"/>
    <property type="gene ID" value="MCU_001452"/>
</dbReference>
<evidence type="ECO:0000256" key="11">
    <source>
        <dbReference type="ARBA" id="ARBA00022989"/>
    </source>
</evidence>
<comment type="subcellular location">
    <subcellularLocation>
        <location evidence="1">Mitochondrion inner membrane</location>
        <topology evidence="1">Multi-pass membrane protein</topology>
    </subcellularLocation>
</comment>
<dbReference type="PANTHER" id="PTHR43394">
    <property type="entry name" value="ATP-DEPENDENT PERMEASE MDL1, MITOCHONDRIAL"/>
    <property type="match status" value="1"/>
</dbReference>